<dbReference type="KEGG" id="hro:HELRODRAFT_164257"/>
<dbReference type="GeneID" id="20200462"/>
<dbReference type="Gene3D" id="3.30.559.10">
    <property type="entry name" value="Chloramphenicol acetyltransferase-like domain"/>
    <property type="match status" value="1"/>
</dbReference>
<keyword evidence="4" id="KW-1185">Reference proteome</keyword>
<reference evidence="2 4" key="2">
    <citation type="journal article" date="2013" name="Nature">
        <title>Insights into bilaterian evolution from three spiralian genomes.</title>
        <authorList>
            <person name="Simakov O."/>
            <person name="Marletaz F."/>
            <person name="Cho S.J."/>
            <person name="Edsinger-Gonzales E."/>
            <person name="Havlak P."/>
            <person name="Hellsten U."/>
            <person name="Kuo D.H."/>
            <person name="Larsson T."/>
            <person name="Lv J."/>
            <person name="Arendt D."/>
            <person name="Savage R."/>
            <person name="Osoegawa K."/>
            <person name="de Jong P."/>
            <person name="Grimwood J."/>
            <person name="Chapman J.A."/>
            <person name="Shapiro H."/>
            <person name="Aerts A."/>
            <person name="Otillar R.P."/>
            <person name="Terry A.Y."/>
            <person name="Boore J.L."/>
            <person name="Grigoriev I.V."/>
            <person name="Lindberg D.R."/>
            <person name="Seaver E.C."/>
            <person name="Weisblat D.A."/>
            <person name="Putnam N.H."/>
            <person name="Rokhsar D.S."/>
        </authorList>
    </citation>
    <scope>NUCLEOTIDE SEQUENCE</scope>
</reference>
<name>T1EV62_HELRO</name>
<evidence type="ECO:0000313" key="4">
    <source>
        <dbReference type="Proteomes" id="UP000015101"/>
    </source>
</evidence>
<accession>T1EV62</accession>
<dbReference type="GO" id="GO:0045254">
    <property type="term" value="C:pyruvate dehydrogenase complex"/>
    <property type="evidence" value="ECO:0000318"/>
    <property type="project" value="GO_Central"/>
</dbReference>
<dbReference type="GO" id="GO:0005739">
    <property type="term" value="C:mitochondrion"/>
    <property type="evidence" value="ECO:0000318"/>
    <property type="project" value="GO_Central"/>
</dbReference>
<evidence type="ECO:0000313" key="2">
    <source>
        <dbReference type="EMBL" id="ESN94418.1"/>
    </source>
</evidence>
<dbReference type="AlphaFoldDB" id="T1EV62"/>
<dbReference type="STRING" id="6412.T1EV62"/>
<reference evidence="4" key="1">
    <citation type="submission" date="2012-12" db="EMBL/GenBank/DDBJ databases">
        <authorList>
            <person name="Hellsten U."/>
            <person name="Grimwood J."/>
            <person name="Chapman J.A."/>
            <person name="Shapiro H."/>
            <person name="Aerts A."/>
            <person name="Otillar R.P."/>
            <person name="Terry A.Y."/>
            <person name="Boore J.L."/>
            <person name="Simakov O."/>
            <person name="Marletaz F."/>
            <person name="Cho S.-J."/>
            <person name="Edsinger-Gonzales E."/>
            <person name="Havlak P."/>
            <person name="Kuo D.-H."/>
            <person name="Larsson T."/>
            <person name="Lv J."/>
            <person name="Arendt D."/>
            <person name="Savage R."/>
            <person name="Osoegawa K."/>
            <person name="de Jong P."/>
            <person name="Lindberg D.R."/>
            <person name="Seaver E.C."/>
            <person name="Weisblat D.A."/>
            <person name="Putnam N.H."/>
            <person name="Grigoriev I.V."/>
            <person name="Rokhsar D.S."/>
        </authorList>
    </citation>
    <scope>NUCLEOTIDE SEQUENCE</scope>
</reference>
<dbReference type="GO" id="GO:0004742">
    <property type="term" value="F:dihydrolipoyllysine-residue acetyltransferase activity"/>
    <property type="evidence" value="ECO:0000318"/>
    <property type="project" value="GO_Central"/>
</dbReference>
<protein>
    <recommendedName>
        <fullName evidence="1">2-oxoacid dehydrogenase acyltransferase catalytic domain-containing protein</fullName>
    </recommendedName>
</protein>
<dbReference type="InterPro" id="IPR045257">
    <property type="entry name" value="E2/Pdx1"/>
</dbReference>
<proteinExistence type="predicted"/>
<dbReference type="SUPFAM" id="SSF52777">
    <property type="entry name" value="CoA-dependent acyltransferases"/>
    <property type="match status" value="1"/>
</dbReference>
<dbReference type="HOGENOM" id="CLU_998463_0_0_1"/>
<organism evidence="3 4">
    <name type="scientific">Helobdella robusta</name>
    <name type="common">Californian leech</name>
    <dbReference type="NCBI Taxonomy" id="6412"/>
    <lineage>
        <taxon>Eukaryota</taxon>
        <taxon>Metazoa</taxon>
        <taxon>Spiralia</taxon>
        <taxon>Lophotrochozoa</taxon>
        <taxon>Annelida</taxon>
        <taxon>Clitellata</taxon>
        <taxon>Hirudinea</taxon>
        <taxon>Rhynchobdellida</taxon>
        <taxon>Glossiphoniidae</taxon>
        <taxon>Helobdella</taxon>
    </lineage>
</organism>
<gene>
    <name evidence="3" type="primary">20200462</name>
    <name evidence="2" type="ORF">HELRODRAFT_164257</name>
</gene>
<dbReference type="GO" id="GO:0006086">
    <property type="term" value="P:pyruvate decarboxylation to acetyl-CoA"/>
    <property type="evidence" value="ECO:0000318"/>
    <property type="project" value="GO_Central"/>
</dbReference>
<dbReference type="EMBL" id="AMQM01001614">
    <property type="status" value="NOT_ANNOTATED_CDS"/>
    <property type="molecule type" value="Genomic_DNA"/>
</dbReference>
<dbReference type="PANTHER" id="PTHR23151:SF90">
    <property type="entry name" value="DIHYDROLIPOYLLYSINE-RESIDUE ACETYLTRANSFERASE COMPONENT OF PYRUVATE DEHYDROGENASE COMPLEX, MITOCHONDRIAL-RELATED"/>
    <property type="match status" value="1"/>
</dbReference>
<dbReference type="Proteomes" id="UP000015101">
    <property type="component" value="Unassembled WGS sequence"/>
</dbReference>
<dbReference type="EnsemblMetazoa" id="HelroT164257">
    <property type="protein sequence ID" value="HelroP164257"/>
    <property type="gene ID" value="HelroG164257"/>
</dbReference>
<dbReference type="eggNOG" id="KOG0557">
    <property type="taxonomic scope" value="Eukaryota"/>
</dbReference>
<dbReference type="PANTHER" id="PTHR23151">
    <property type="entry name" value="DIHYDROLIPOAMIDE ACETYL/SUCCINYL-TRANSFERASE-RELATED"/>
    <property type="match status" value="1"/>
</dbReference>
<dbReference type="Pfam" id="PF00198">
    <property type="entry name" value="2-oxoacid_dh"/>
    <property type="match status" value="1"/>
</dbReference>
<dbReference type="CTD" id="20200462"/>
<feature type="domain" description="2-oxoacid dehydrogenase acyltransferase catalytic" evidence="1">
    <location>
        <begin position="89"/>
        <end position="262"/>
    </location>
</feature>
<sequence>MSTLDIPESKLCNEILSLKNETSRSFNSVVGSEADGEKFNGGFFIQSERRCGKIENSSLPGEKRVKLMNGGQSLGYDLYSLIKCGGHEEKLPMSWVEIFIKAVAVTLEKFPELNATWSNGSICKSEDISVSFTVADGKASVSSTLKDACTLTALEISKQIQDSKMKHALGKSDAPSNISSQNPSFMISFLDACGITGFASPVPHPHVACLSVASPYVHLNEDMKACNLVNVTLSVNNQIVDDVAGTQFLDCLKNFLENPSLLISRRLRTSPISLENLFK</sequence>
<evidence type="ECO:0000313" key="3">
    <source>
        <dbReference type="EnsemblMetazoa" id="HelroP164257"/>
    </source>
</evidence>
<dbReference type="InterPro" id="IPR023213">
    <property type="entry name" value="CAT-like_dom_sf"/>
</dbReference>
<reference evidence="3" key="3">
    <citation type="submission" date="2015-06" db="UniProtKB">
        <authorList>
            <consortium name="EnsemblMetazoa"/>
        </authorList>
    </citation>
    <scope>IDENTIFICATION</scope>
</reference>
<dbReference type="InterPro" id="IPR001078">
    <property type="entry name" value="2-oxoacid_DH_actylTfrase"/>
</dbReference>
<evidence type="ECO:0000259" key="1">
    <source>
        <dbReference type="Pfam" id="PF00198"/>
    </source>
</evidence>
<dbReference type="EMBL" id="KB097571">
    <property type="protein sequence ID" value="ESN94418.1"/>
    <property type="molecule type" value="Genomic_DNA"/>
</dbReference>
<dbReference type="RefSeq" id="XP_009027487.1">
    <property type="nucleotide sequence ID" value="XM_009029239.1"/>
</dbReference>
<dbReference type="InParanoid" id="T1EV62"/>